<dbReference type="AlphaFoldDB" id="A0A915ETF2"/>
<accession>A0A915ETF2</accession>
<reference evidence="3" key="1">
    <citation type="submission" date="2022-11" db="UniProtKB">
        <authorList>
            <consortium name="WormBaseParasite"/>
        </authorList>
    </citation>
    <scope>IDENTIFICATION</scope>
</reference>
<name>A0A915ETF2_9BILA</name>
<evidence type="ECO:0000313" key="2">
    <source>
        <dbReference type="Proteomes" id="UP000887574"/>
    </source>
</evidence>
<feature type="compositionally biased region" description="Polar residues" evidence="1">
    <location>
        <begin position="80"/>
        <end position="89"/>
    </location>
</feature>
<dbReference type="Proteomes" id="UP000887574">
    <property type="component" value="Unplaced"/>
</dbReference>
<protein>
    <submittedName>
        <fullName evidence="3">Uncharacterized protein</fullName>
    </submittedName>
</protein>
<evidence type="ECO:0000256" key="1">
    <source>
        <dbReference type="SAM" id="MobiDB-lite"/>
    </source>
</evidence>
<dbReference type="WBParaSite" id="jg9327">
    <property type="protein sequence ID" value="jg9327"/>
    <property type="gene ID" value="jg9327"/>
</dbReference>
<dbReference type="PANTHER" id="PTHR33651:SF2">
    <property type="entry name" value="PI3K_PI4K CATALYTIC DOMAIN-CONTAINING PROTEIN"/>
    <property type="match status" value="1"/>
</dbReference>
<organism evidence="2 3">
    <name type="scientific">Ditylenchus dipsaci</name>
    <dbReference type="NCBI Taxonomy" id="166011"/>
    <lineage>
        <taxon>Eukaryota</taxon>
        <taxon>Metazoa</taxon>
        <taxon>Ecdysozoa</taxon>
        <taxon>Nematoda</taxon>
        <taxon>Chromadorea</taxon>
        <taxon>Rhabditida</taxon>
        <taxon>Tylenchina</taxon>
        <taxon>Tylenchomorpha</taxon>
        <taxon>Sphaerularioidea</taxon>
        <taxon>Anguinidae</taxon>
        <taxon>Anguininae</taxon>
        <taxon>Ditylenchus</taxon>
    </lineage>
</organism>
<keyword evidence="2" id="KW-1185">Reference proteome</keyword>
<evidence type="ECO:0000313" key="3">
    <source>
        <dbReference type="WBParaSite" id="jg9327"/>
    </source>
</evidence>
<proteinExistence type="predicted"/>
<sequence>MSGRNRKEEEEQSSLPVAIPSSQLLNTIPASNLPLSNAPPPLRPRVHGLSSCTSGREVVAAQETSQKMFDKSRRMPTGWPISNHSTSELSAPPKPPADVAGATSSTRLLPPPPQASSLKLHKHTFQPTTIFDLCQLIEKKTLISETDQKLFLNDVLVEEISHDLVFETVDMKSNVKIELEHGDFDLWKDLAMGIKSLKDSAYKPQQKELMGWRKDLETFLEKSSLPRRYKSVKSEIDACRDFLSSFDANQITMTEVLKQKFGQLIEPARNTGDSIHLCLTFVDQHNIRWYCKPHMGGPVNGSATGRNPDEKEIFGYQLLKQLNIGPNEVIFLPSQTGTRKTVFICTNEVLGWRDANSLMDNETDDTKLAEICVKIHFLSSVLQFQDLHSFNFGIDENRNLRVVDFEIASSRLKGYRNDSCFADFTTGKQSMWLGKPS</sequence>
<feature type="region of interest" description="Disordered" evidence="1">
    <location>
        <begin position="1"/>
        <end position="105"/>
    </location>
</feature>
<dbReference type="PANTHER" id="PTHR33651">
    <property type="entry name" value="PROTEIN CBG06246"/>
    <property type="match status" value="1"/>
</dbReference>